<evidence type="ECO:0000259" key="4">
    <source>
        <dbReference type="Pfam" id="PF01453"/>
    </source>
</evidence>
<dbReference type="GO" id="GO:0016301">
    <property type="term" value="F:kinase activity"/>
    <property type="evidence" value="ECO:0007669"/>
    <property type="project" value="UniProtKB-KW"/>
</dbReference>
<sequence>MGGCCCCSSKRTELNGTPAYYHCLGASEEHELLSSRHGAASTLSTGLLVDTNLGISPPDTYRPPPAPIPYDVDLGHPQTPPAAENGFNGNLEVHIWDQVSFTGVAYAAMLDTGNLVLASHDSTYLWQSFNHPTDTILPTQILNQGIKLIALFSEQILPYWATATVGSGFQVIYNESGDIYLIENNGRKLSDVLSNKELTEELYQRAILEYDGVFRQYVHPKSVGSGAPIAWSPLSIFIPENICTNIIASIGSGDCGFKSYCTLGNDQRPICKCPPSYIFLDPHNEVKGCRQDFFYREICDEGSHETGREQGTTLGIFMTFGCFLCK</sequence>
<evidence type="ECO:0000256" key="2">
    <source>
        <dbReference type="ARBA" id="ARBA00023157"/>
    </source>
</evidence>
<dbReference type="PANTHER" id="PTHR47976:SF108">
    <property type="entry name" value="G-TYPE LECTIN S-RECEPTOR-LIKE SERINE_THREONINE-PROTEIN KINASE LECRK1"/>
    <property type="match status" value="1"/>
</dbReference>
<keyword evidence="2" id="KW-1015">Disulfide bond</keyword>
<dbReference type="EMBL" id="QGNW01000033">
    <property type="protein sequence ID" value="RVX10822.1"/>
    <property type="molecule type" value="Genomic_DNA"/>
</dbReference>
<dbReference type="Gene3D" id="2.90.10.30">
    <property type="match status" value="1"/>
</dbReference>
<dbReference type="PANTHER" id="PTHR47976">
    <property type="entry name" value="G-TYPE LECTIN S-RECEPTOR-LIKE SERINE/THREONINE-PROTEIN KINASE SD2-5"/>
    <property type="match status" value="1"/>
</dbReference>
<dbReference type="InterPro" id="IPR051343">
    <property type="entry name" value="G-type_lectin_kinases/EP1-like"/>
</dbReference>
<keyword evidence="3" id="KW-0325">Glycoprotein</keyword>
<evidence type="ECO:0000313" key="5">
    <source>
        <dbReference type="EMBL" id="RVX10822.1"/>
    </source>
</evidence>
<dbReference type="InterPro" id="IPR001480">
    <property type="entry name" value="Bulb-type_lectin_dom"/>
</dbReference>
<accession>A0A438JPF7</accession>
<proteinExistence type="predicted"/>
<evidence type="ECO:0000256" key="3">
    <source>
        <dbReference type="ARBA" id="ARBA00023180"/>
    </source>
</evidence>
<dbReference type="Pfam" id="PF01453">
    <property type="entry name" value="B_lectin"/>
    <property type="match status" value="1"/>
</dbReference>
<dbReference type="Proteomes" id="UP000288805">
    <property type="component" value="Unassembled WGS sequence"/>
</dbReference>
<keyword evidence="5" id="KW-0808">Transferase</keyword>
<dbReference type="AlphaFoldDB" id="A0A438JPF7"/>
<feature type="domain" description="Bulb-type lectin" evidence="4">
    <location>
        <begin position="104"/>
        <end position="142"/>
    </location>
</feature>
<dbReference type="OrthoDB" id="1930390at2759"/>
<gene>
    <name evidence="5" type="primary">LECRK3_4</name>
    <name evidence="5" type="ORF">CK203_018351</name>
</gene>
<keyword evidence="5" id="KW-0675">Receptor</keyword>
<evidence type="ECO:0000313" key="6">
    <source>
        <dbReference type="Proteomes" id="UP000288805"/>
    </source>
</evidence>
<protein>
    <submittedName>
        <fullName evidence="5">G-type lectin S-receptor-like serine/threonine-protein kinase LECRK3</fullName>
    </submittedName>
</protein>
<organism evidence="5 6">
    <name type="scientific">Vitis vinifera</name>
    <name type="common">Grape</name>
    <dbReference type="NCBI Taxonomy" id="29760"/>
    <lineage>
        <taxon>Eukaryota</taxon>
        <taxon>Viridiplantae</taxon>
        <taxon>Streptophyta</taxon>
        <taxon>Embryophyta</taxon>
        <taxon>Tracheophyta</taxon>
        <taxon>Spermatophyta</taxon>
        <taxon>Magnoliopsida</taxon>
        <taxon>eudicotyledons</taxon>
        <taxon>Gunneridae</taxon>
        <taxon>Pentapetalae</taxon>
        <taxon>rosids</taxon>
        <taxon>Vitales</taxon>
        <taxon>Vitaceae</taxon>
        <taxon>Viteae</taxon>
        <taxon>Vitis</taxon>
    </lineage>
</organism>
<keyword evidence="1" id="KW-0732">Signal</keyword>
<dbReference type="SUPFAM" id="SSF51110">
    <property type="entry name" value="alpha-D-mannose-specific plant lectins"/>
    <property type="match status" value="1"/>
</dbReference>
<reference evidence="5 6" key="1">
    <citation type="journal article" date="2018" name="PLoS Genet.">
        <title>Population sequencing reveals clonal diversity and ancestral inbreeding in the grapevine cultivar Chardonnay.</title>
        <authorList>
            <person name="Roach M.J."/>
            <person name="Johnson D.L."/>
            <person name="Bohlmann J."/>
            <person name="van Vuuren H.J."/>
            <person name="Jones S.J."/>
            <person name="Pretorius I.S."/>
            <person name="Schmidt S.A."/>
            <person name="Borneman A.R."/>
        </authorList>
    </citation>
    <scope>NUCLEOTIDE SEQUENCE [LARGE SCALE GENOMIC DNA]</scope>
    <source>
        <strain evidence="6">cv. Chardonnay</strain>
        <tissue evidence="5">Leaf</tissue>
    </source>
</reference>
<evidence type="ECO:0000256" key="1">
    <source>
        <dbReference type="ARBA" id="ARBA00022729"/>
    </source>
</evidence>
<keyword evidence="5" id="KW-0430">Lectin</keyword>
<dbReference type="InterPro" id="IPR036426">
    <property type="entry name" value="Bulb-type_lectin_dom_sf"/>
</dbReference>
<comment type="caution">
    <text evidence="5">The sequence shown here is derived from an EMBL/GenBank/DDBJ whole genome shotgun (WGS) entry which is preliminary data.</text>
</comment>
<keyword evidence="5" id="KW-0418">Kinase</keyword>
<dbReference type="GO" id="GO:0030246">
    <property type="term" value="F:carbohydrate binding"/>
    <property type="evidence" value="ECO:0007669"/>
    <property type="project" value="UniProtKB-KW"/>
</dbReference>
<name>A0A438JPF7_VITVI</name>